<dbReference type="AlphaFoldDB" id="A0A016SVB1"/>
<proteinExistence type="predicted"/>
<evidence type="ECO:0000313" key="2">
    <source>
        <dbReference type="Proteomes" id="UP000024635"/>
    </source>
</evidence>
<protein>
    <submittedName>
        <fullName evidence="1">Uncharacterized protein</fullName>
    </submittedName>
</protein>
<reference evidence="2" key="1">
    <citation type="journal article" date="2015" name="Nat. Genet.">
        <title>The genome and transcriptome of the zoonotic hookworm Ancylostoma ceylanicum identify infection-specific gene families.</title>
        <authorList>
            <person name="Schwarz E.M."/>
            <person name="Hu Y."/>
            <person name="Antoshechkin I."/>
            <person name="Miller M.M."/>
            <person name="Sternberg P.W."/>
            <person name="Aroian R.V."/>
        </authorList>
    </citation>
    <scope>NUCLEOTIDE SEQUENCE</scope>
    <source>
        <strain evidence="2">HY135</strain>
    </source>
</reference>
<evidence type="ECO:0000313" key="1">
    <source>
        <dbReference type="EMBL" id="EYB94633.1"/>
    </source>
</evidence>
<gene>
    <name evidence="1" type="primary">Acey_s0169.g225</name>
    <name evidence="1" type="ORF">Y032_0169g225</name>
</gene>
<name>A0A016SVB1_9BILA</name>
<sequence>MMYLILGVQQLIAKASDAAEAARDIALAFGTDSPSERTVSTGNSAIFIKRAEVVATRTGFLVRFVIFDHFAKFPWVLPLNRPTPARKVLGSPGYSEAFPWVDRWFTIMPSSRPILHALLSSRPLVPFDSLGSPEPWANMFYLFNSSRYFVSSEHSKITRGQGDEFRTSRLCVQLEIYYNHVNETPCTSGRN</sequence>
<accession>A0A016SVB1</accession>
<dbReference type="EMBL" id="JARK01001505">
    <property type="protein sequence ID" value="EYB94633.1"/>
    <property type="molecule type" value="Genomic_DNA"/>
</dbReference>
<organism evidence="1 2">
    <name type="scientific">Ancylostoma ceylanicum</name>
    <dbReference type="NCBI Taxonomy" id="53326"/>
    <lineage>
        <taxon>Eukaryota</taxon>
        <taxon>Metazoa</taxon>
        <taxon>Ecdysozoa</taxon>
        <taxon>Nematoda</taxon>
        <taxon>Chromadorea</taxon>
        <taxon>Rhabditida</taxon>
        <taxon>Rhabditina</taxon>
        <taxon>Rhabditomorpha</taxon>
        <taxon>Strongyloidea</taxon>
        <taxon>Ancylostomatidae</taxon>
        <taxon>Ancylostomatinae</taxon>
        <taxon>Ancylostoma</taxon>
    </lineage>
</organism>
<comment type="caution">
    <text evidence="1">The sequence shown here is derived from an EMBL/GenBank/DDBJ whole genome shotgun (WGS) entry which is preliminary data.</text>
</comment>
<dbReference type="Proteomes" id="UP000024635">
    <property type="component" value="Unassembled WGS sequence"/>
</dbReference>
<keyword evidence="2" id="KW-1185">Reference proteome</keyword>